<dbReference type="EMBL" id="ML978164">
    <property type="protein sequence ID" value="KAF2033887.1"/>
    <property type="molecule type" value="Genomic_DNA"/>
</dbReference>
<comment type="caution">
    <text evidence="1">The sequence shown here is derived from an EMBL/GenBank/DDBJ whole genome shotgun (WGS) entry which is preliminary data.</text>
</comment>
<sequence length="70" mass="7490">MVKCITTPKSAAPAAVRPPLLPSMFAAGGCGADYVLTEQLDMGRLNLNNFQYAPNGFNGYFRGYSTGQEV</sequence>
<organism evidence="1 2">
    <name type="scientific">Setomelanomma holmii</name>
    <dbReference type="NCBI Taxonomy" id="210430"/>
    <lineage>
        <taxon>Eukaryota</taxon>
        <taxon>Fungi</taxon>
        <taxon>Dikarya</taxon>
        <taxon>Ascomycota</taxon>
        <taxon>Pezizomycotina</taxon>
        <taxon>Dothideomycetes</taxon>
        <taxon>Pleosporomycetidae</taxon>
        <taxon>Pleosporales</taxon>
        <taxon>Pleosporineae</taxon>
        <taxon>Phaeosphaeriaceae</taxon>
        <taxon>Setomelanomma</taxon>
    </lineage>
</organism>
<dbReference type="AlphaFoldDB" id="A0A9P4LRM6"/>
<gene>
    <name evidence="1" type="ORF">EK21DRAFT_108676</name>
</gene>
<name>A0A9P4LRM6_9PLEO</name>
<reference evidence="1" key="1">
    <citation type="journal article" date="2020" name="Stud. Mycol.">
        <title>101 Dothideomycetes genomes: a test case for predicting lifestyles and emergence of pathogens.</title>
        <authorList>
            <person name="Haridas S."/>
            <person name="Albert R."/>
            <person name="Binder M."/>
            <person name="Bloem J."/>
            <person name="Labutti K."/>
            <person name="Salamov A."/>
            <person name="Andreopoulos B."/>
            <person name="Baker S."/>
            <person name="Barry K."/>
            <person name="Bills G."/>
            <person name="Bluhm B."/>
            <person name="Cannon C."/>
            <person name="Castanera R."/>
            <person name="Culley D."/>
            <person name="Daum C."/>
            <person name="Ezra D."/>
            <person name="Gonzalez J."/>
            <person name="Henrissat B."/>
            <person name="Kuo A."/>
            <person name="Liang C."/>
            <person name="Lipzen A."/>
            <person name="Lutzoni F."/>
            <person name="Magnuson J."/>
            <person name="Mondo S."/>
            <person name="Nolan M."/>
            <person name="Ohm R."/>
            <person name="Pangilinan J."/>
            <person name="Park H.-J."/>
            <person name="Ramirez L."/>
            <person name="Alfaro M."/>
            <person name="Sun H."/>
            <person name="Tritt A."/>
            <person name="Yoshinaga Y."/>
            <person name="Zwiers L.-H."/>
            <person name="Turgeon B."/>
            <person name="Goodwin S."/>
            <person name="Spatafora J."/>
            <person name="Crous P."/>
            <person name="Grigoriev I."/>
        </authorList>
    </citation>
    <scope>NUCLEOTIDE SEQUENCE</scope>
    <source>
        <strain evidence="1">CBS 110217</strain>
    </source>
</reference>
<dbReference type="PROSITE" id="PS51257">
    <property type="entry name" value="PROKAR_LIPOPROTEIN"/>
    <property type="match status" value="1"/>
</dbReference>
<proteinExistence type="predicted"/>
<protein>
    <submittedName>
        <fullName evidence="1">Uncharacterized protein</fullName>
    </submittedName>
</protein>
<keyword evidence="2" id="KW-1185">Reference proteome</keyword>
<accession>A0A9P4LRM6</accession>
<evidence type="ECO:0000313" key="1">
    <source>
        <dbReference type="EMBL" id="KAF2033887.1"/>
    </source>
</evidence>
<evidence type="ECO:0000313" key="2">
    <source>
        <dbReference type="Proteomes" id="UP000799777"/>
    </source>
</evidence>
<dbReference type="Proteomes" id="UP000799777">
    <property type="component" value="Unassembled WGS sequence"/>
</dbReference>